<dbReference type="GO" id="GO:0030992">
    <property type="term" value="C:intraciliary transport particle B"/>
    <property type="evidence" value="ECO:0007669"/>
    <property type="project" value="TreeGrafter"/>
</dbReference>
<dbReference type="Pfam" id="PF12317">
    <property type="entry name" value="IFT46_B_C"/>
    <property type="match status" value="1"/>
</dbReference>
<sequence length="368" mass="41191">MDKGNAEGRQLVQNQPYDESLDIEDSEDVASVHSPTPRRSVPPKLLPEMKEMMHPKSGEEDTSTKKEKVAKKRGGVHVSSQQEFSDEDLDDTGDGDDDDDDDDEEEDDDDDDDDDDDEEGNSTLNIGYDPADFEHLPVTPEIKELFQYITRYTPHTIHLDHKLKPFIPDFIPAVGDIDAFLKVPRPDGKPDNLGLLTLDEPSTKQSDSTVMALWLTEGSKQHSVSQQIKVKSLENAEKNHKAIDSWITSISELHHSKPPASVHYTRSMPEIETLMQEWQPEFEELLGKVGLPSADLDCDLATYIDIICGILDIPVYKSRIQSLHVLFSLYSEFKNSQHFKALAEGKKEGTSSGNTATTSKDNESTPIN</sequence>
<dbReference type="GO" id="GO:0005815">
    <property type="term" value="C:microtubule organizing center"/>
    <property type="evidence" value="ECO:0007669"/>
    <property type="project" value="TreeGrafter"/>
</dbReference>
<dbReference type="InterPro" id="IPR022088">
    <property type="entry name" value="Intraflagellar_transp_cmplxB"/>
</dbReference>
<evidence type="ECO:0000256" key="7">
    <source>
        <dbReference type="ARBA" id="ARBA00023273"/>
    </source>
</evidence>
<evidence type="ECO:0000256" key="2">
    <source>
        <dbReference type="ARBA" id="ARBA00007700"/>
    </source>
</evidence>
<accession>A0AAV2ZGQ5</accession>
<evidence type="ECO:0000256" key="8">
    <source>
        <dbReference type="SAM" id="MobiDB-lite"/>
    </source>
</evidence>
<feature type="region of interest" description="Disordered" evidence="8">
    <location>
        <begin position="1"/>
        <end position="132"/>
    </location>
</feature>
<feature type="region of interest" description="Disordered" evidence="8">
    <location>
        <begin position="344"/>
        <end position="368"/>
    </location>
</feature>
<name>A0AAV2ZGQ5_PYXAD</name>
<evidence type="ECO:0000256" key="6">
    <source>
        <dbReference type="ARBA" id="ARBA00023212"/>
    </source>
</evidence>
<feature type="compositionally biased region" description="Acidic residues" evidence="8">
    <location>
        <begin position="19"/>
        <end position="28"/>
    </location>
</feature>
<protein>
    <recommendedName>
        <fullName evidence="3">Intraflagellar transport protein 46 homolog</fullName>
    </recommendedName>
</protein>
<reference evidence="9" key="1">
    <citation type="thesis" date="2020" institute="ProQuest LLC" country="789 East Eisenhower Parkway, Ann Arbor, MI, USA">
        <title>Comparative Genomics and Chromosome Evolution.</title>
        <authorList>
            <person name="Mudd A.B."/>
        </authorList>
    </citation>
    <scope>NUCLEOTIDE SEQUENCE</scope>
    <source>
        <strain evidence="9">1538</strain>
        <tissue evidence="9">Blood</tissue>
    </source>
</reference>
<dbReference type="PANTHER" id="PTHR13376:SF0">
    <property type="entry name" value="INTRAFLAGELLAR TRANSPORT PROTEIN 46 HOMOLOG"/>
    <property type="match status" value="1"/>
</dbReference>
<dbReference type="AlphaFoldDB" id="A0AAV2ZGQ5"/>
<dbReference type="GO" id="GO:0031514">
    <property type="term" value="C:motile cilium"/>
    <property type="evidence" value="ECO:0007669"/>
    <property type="project" value="TreeGrafter"/>
</dbReference>
<dbReference type="GO" id="GO:0060271">
    <property type="term" value="P:cilium assembly"/>
    <property type="evidence" value="ECO:0007669"/>
    <property type="project" value="TreeGrafter"/>
</dbReference>
<keyword evidence="10" id="KW-1185">Reference proteome</keyword>
<comment type="similarity">
    <text evidence="2">Belongs to the IFT46 family.</text>
</comment>
<dbReference type="GO" id="GO:0042073">
    <property type="term" value="P:intraciliary transport"/>
    <property type="evidence" value="ECO:0007669"/>
    <property type="project" value="InterPro"/>
</dbReference>
<keyword evidence="7" id="KW-0966">Cell projection</keyword>
<keyword evidence="6" id="KW-0206">Cytoskeleton</keyword>
<keyword evidence="5" id="KW-0969">Cilium</keyword>
<dbReference type="PANTHER" id="PTHR13376">
    <property type="entry name" value="INTRAFLAGELLAR TRANSPORT PROTEIN 46 HOMOLOG"/>
    <property type="match status" value="1"/>
</dbReference>
<feature type="compositionally biased region" description="Acidic residues" evidence="8">
    <location>
        <begin position="84"/>
        <end position="120"/>
    </location>
</feature>
<feature type="compositionally biased region" description="Polar residues" evidence="8">
    <location>
        <begin position="350"/>
        <end position="368"/>
    </location>
</feature>
<feature type="compositionally biased region" description="Basic and acidic residues" evidence="8">
    <location>
        <begin position="47"/>
        <end position="67"/>
    </location>
</feature>
<comment type="caution">
    <text evidence="9">The sequence shown here is derived from an EMBL/GenBank/DDBJ whole genome shotgun (WGS) entry which is preliminary data.</text>
</comment>
<gene>
    <name evidence="9" type="ORF">GDO54_003578</name>
</gene>
<dbReference type="EMBL" id="DYDO01000011">
    <property type="protein sequence ID" value="DBA16156.1"/>
    <property type="molecule type" value="Genomic_DNA"/>
</dbReference>
<evidence type="ECO:0000256" key="5">
    <source>
        <dbReference type="ARBA" id="ARBA00023069"/>
    </source>
</evidence>
<evidence type="ECO:0000313" key="9">
    <source>
        <dbReference type="EMBL" id="DBA16156.1"/>
    </source>
</evidence>
<proteinExistence type="inferred from homology"/>
<evidence type="ECO:0000256" key="4">
    <source>
        <dbReference type="ARBA" id="ARBA00022490"/>
    </source>
</evidence>
<evidence type="ECO:0000313" key="10">
    <source>
        <dbReference type="Proteomes" id="UP001181693"/>
    </source>
</evidence>
<comment type="subcellular location">
    <subcellularLocation>
        <location evidence="1">Cytoplasm</location>
        <location evidence="1">Cytoskeleton</location>
        <location evidence="1">Cilium basal body</location>
    </subcellularLocation>
</comment>
<keyword evidence="4" id="KW-0963">Cytoplasm</keyword>
<evidence type="ECO:0000256" key="1">
    <source>
        <dbReference type="ARBA" id="ARBA00004120"/>
    </source>
</evidence>
<organism evidence="9 10">
    <name type="scientific">Pyxicephalus adspersus</name>
    <name type="common">African bullfrog</name>
    <dbReference type="NCBI Taxonomy" id="30357"/>
    <lineage>
        <taxon>Eukaryota</taxon>
        <taxon>Metazoa</taxon>
        <taxon>Chordata</taxon>
        <taxon>Craniata</taxon>
        <taxon>Vertebrata</taxon>
        <taxon>Euteleostomi</taxon>
        <taxon>Amphibia</taxon>
        <taxon>Batrachia</taxon>
        <taxon>Anura</taxon>
        <taxon>Neobatrachia</taxon>
        <taxon>Ranoidea</taxon>
        <taxon>Pyxicephalidae</taxon>
        <taxon>Pyxicephalinae</taxon>
        <taxon>Pyxicephalus</taxon>
    </lineage>
</organism>
<evidence type="ECO:0000256" key="3">
    <source>
        <dbReference type="ARBA" id="ARBA00017206"/>
    </source>
</evidence>
<dbReference type="Proteomes" id="UP001181693">
    <property type="component" value="Unassembled WGS sequence"/>
</dbReference>